<reference evidence="2 3" key="1">
    <citation type="submission" date="2020-04" db="EMBL/GenBank/DDBJ databases">
        <title>Advantages and limits of metagenomic assembly and binning of a giant virus.</title>
        <authorList>
            <person name="Schulz F."/>
            <person name="Andreani J."/>
            <person name="Francis R."/>
            <person name="Boudjemaa H."/>
            <person name="Bou Khalil J.Y."/>
            <person name="Lee J."/>
            <person name="La Scola B."/>
            <person name="Woyke T."/>
        </authorList>
    </citation>
    <scope>NUCLEOTIDE SEQUENCE [LARGE SCALE GENOMIC DNA]</scope>
    <source>
        <strain evidence="2 3">FV1/VV64</strain>
    </source>
</reference>
<accession>A0A7D3R0Q7</accession>
<dbReference type="Proteomes" id="UP001162001">
    <property type="component" value="Segment"/>
</dbReference>
<evidence type="ECO:0000313" key="3">
    <source>
        <dbReference type="Proteomes" id="UP001162001"/>
    </source>
</evidence>
<feature type="domain" description="Treble clef zinc finger" evidence="1">
    <location>
        <begin position="149"/>
        <end position="203"/>
    </location>
</feature>
<dbReference type="InterPro" id="IPR011335">
    <property type="entry name" value="Restrct_endonuc-II-like"/>
</dbReference>
<keyword evidence="2" id="KW-0378">Hydrolase</keyword>
<dbReference type="GO" id="GO:0004519">
    <property type="term" value="F:endonuclease activity"/>
    <property type="evidence" value="ECO:0007669"/>
    <property type="project" value="UniProtKB-KW"/>
</dbReference>
<organism evidence="2 3">
    <name type="scientific">Fadolivirus FV1/VV64</name>
    <dbReference type="NCBI Taxonomy" id="3070911"/>
    <lineage>
        <taxon>Viruses</taxon>
        <taxon>Varidnaviria</taxon>
        <taxon>Bamfordvirae</taxon>
        <taxon>Nucleocytoviricota</taxon>
        <taxon>Megaviricetes</taxon>
        <taxon>Imitervirales</taxon>
        <taxon>Mimiviridae</taxon>
        <taxon>Klosneuvirinae</taxon>
        <taxon>Fadolivirus</taxon>
        <taxon>Fadolivirus algeromassiliense</taxon>
    </lineage>
</organism>
<dbReference type="SUPFAM" id="SSF52980">
    <property type="entry name" value="Restriction endonuclease-like"/>
    <property type="match status" value="1"/>
</dbReference>
<name>A0A7D3R0Q7_9VIRU</name>
<feature type="domain" description="Treble clef zinc finger" evidence="1">
    <location>
        <begin position="288"/>
        <end position="341"/>
    </location>
</feature>
<feature type="domain" description="Treble clef zinc finger" evidence="1">
    <location>
        <begin position="83"/>
        <end position="135"/>
    </location>
</feature>
<dbReference type="Pfam" id="PF14311">
    <property type="entry name" value="DUF4379"/>
    <property type="match status" value="5"/>
</dbReference>
<keyword evidence="3" id="KW-1185">Reference proteome</keyword>
<dbReference type="InterPro" id="IPR025487">
    <property type="entry name" value="DUF4379"/>
</dbReference>
<dbReference type="EMBL" id="MT418680">
    <property type="protein sequence ID" value="QKF93881.1"/>
    <property type="molecule type" value="Genomic_DNA"/>
</dbReference>
<dbReference type="Gene3D" id="3.40.960.10">
    <property type="entry name" value="VSR Endonuclease"/>
    <property type="match status" value="1"/>
</dbReference>
<evidence type="ECO:0000313" key="2">
    <source>
        <dbReference type="EMBL" id="QKF93881.1"/>
    </source>
</evidence>
<proteinExistence type="predicted"/>
<gene>
    <name evidence="2" type="ORF">Fadolivirus_1_423</name>
</gene>
<feature type="domain" description="Treble clef zinc finger" evidence="1">
    <location>
        <begin position="13"/>
        <end position="66"/>
    </location>
</feature>
<dbReference type="PANTHER" id="PTHR37317:SF1">
    <property type="entry name" value="ZINC-RIBBON DOMAIN-CONTAINING PROTEIN-RELATED"/>
    <property type="match status" value="1"/>
</dbReference>
<sequence length="465" mass="55119">MNDRLLINKYPKIAEEWNYEKNIGIDINKMTYGSERVVWWICEKKHEWKEKILKRTSGKRGCTQCKIYQKKYNISIAKNFPDLLTDWDYEKNKDKDPCQISYKARLMVWWKCKNNHESNMMISTRINGIGCLECNDITEIKITEKYAELLKEFNTDKNNISIDDITYRSNNKIWWICKKNHEWEATFYDRSIRAHGCPICNSRKLADDNNLEILYPAISQQWNYEKNGDLKPNQCFPASNKIVWWKCDKGHEWQTAISARTLKKSSCLYCVNIAVTNDDSFGNKHSNLLVEWNYDKNINIDPYKLSEYSHKKVWWKCDKNHEWYCNIYNRTLGSNCPACSKGSFSKLGIEILNVISKINNINIQHAMNGGEFKINLDGKMIKVDGYCIDTNTIWEINGCFYHAHISPTCNLRRNWKYFDIHPYGNGKTYLEKYIDTLDREQKLRNLGYNVISLWECECKRILNKK</sequence>
<feature type="domain" description="Treble clef zinc finger" evidence="1">
    <location>
        <begin position="218"/>
        <end position="271"/>
    </location>
</feature>
<evidence type="ECO:0000259" key="1">
    <source>
        <dbReference type="Pfam" id="PF14311"/>
    </source>
</evidence>
<keyword evidence="2" id="KW-0255">Endonuclease</keyword>
<protein>
    <submittedName>
        <fullName evidence="2">Restriction endonuclease type II-like protein</fullName>
    </submittedName>
</protein>
<dbReference type="PANTHER" id="PTHR37317">
    <property type="entry name" value="BLR8090 PROTEIN"/>
    <property type="match status" value="1"/>
</dbReference>
<keyword evidence="2" id="KW-0540">Nuclease</keyword>